<dbReference type="EMBL" id="PGCJ01000937">
    <property type="protein sequence ID" value="PLW13860.1"/>
    <property type="molecule type" value="Genomic_DNA"/>
</dbReference>
<sequence length="480" mass="54136">MPVHMPAYPFPLQAQLQSQFRKWDHWNRDSCIKLPEVSQECCRPVSSAPPGVIPGHPTCFHNFGNTRFRFLLNLHPMPTLNLTAIGASLRCVFTPRSLLPTLHVRDIRCINWKELKRNGYVGVVIDKDNCITKPYHDQLVPELQDAWQSCLSTFGDMSVLLVSNSAGTGDDPALIQAESVARHLGVPVLVHATKKPGQEVVRAIEEYFTTDRRLVPVIYPPSRSNTESQSPPTKRTDGRLKLIVIGDRVTTDILLASRLRAHLQSHQSTVPATSSPESNPVCSVLTREIWQKEKLGTRFMRWAENRALKLAREHSARIATGGATYASRKIPSPTTWPEYFAKRSDQAILSSSQIVSKTEETKDHLHHKYRSISAKLIELSQQSAPVVIGNFYGIVQDTLSHQLGKLSLHCGRAWLRVKIALRQHVNSALENLRNRALQMLARSANKVQLKLQSSDRLDPTALGFRKPLFIQHLSKWRQLK</sequence>
<dbReference type="Pfam" id="PF09419">
    <property type="entry name" value="PGP_phosphatase"/>
    <property type="match status" value="1"/>
</dbReference>
<proteinExistence type="predicted"/>
<gene>
    <name evidence="1" type="ORF">PCANC_16741</name>
</gene>
<protein>
    <submittedName>
        <fullName evidence="1">Uncharacterized protein</fullName>
    </submittedName>
</protein>
<comment type="caution">
    <text evidence="1">The sequence shown here is derived from an EMBL/GenBank/DDBJ whole genome shotgun (WGS) entry which is preliminary data.</text>
</comment>
<dbReference type="InterPro" id="IPR027706">
    <property type="entry name" value="PGP_Pase"/>
</dbReference>
<keyword evidence="2" id="KW-1185">Reference proteome</keyword>
<evidence type="ECO:0000313" key="1">
    <source>
        <dbReference type="EMBL" id="PLW13860.1"/>
    </source>
</evidence>
<dbReference type="STRING" id="200324.A0A2N5SKU3"/>
<dbReference type="Proteomes" id="UP000235388">
    <property type="component" value="Unassembled WGS sequence"/>
</dbReference>
<name>A0A2N5SKU3_9BASI</name>
<dbReference type="GO" id="GO:0008962">
    <property type="term" value="F:phosphatidylglycerophosphatase activity"/>
    <property type="evidence" value="ECO:0007669"/>
    <property type="project" value="InterPro"/>
</dbReference>
<reference evidence="1 2" key="1">
    <citation type="submission" date="2017-11" db="EMBL/GenBank/DDBJ databases">
        <title>De novo assembly and phasing of dikaryotic genomes from two isolates of Puccinia coronata f. sp. avenae, the causal agent of oat crown rust.</title>
        <authorList>
            <person name="Miller M.E."/>
            <person name="Zhang Y."/>
            <person name="Omidvar V."/>
            <person name="Sperschneider J."/>
            <person name="Schwessinger B."/>
            <person name="Raley C."/>
            <person name="Palmer J.M."/>
            <person name="Garnica D."/>
            <person name="Upadhyaya N."/>
            <person name="Rathjen J."/>
            <person name="Taylor J.M."/>
            <person name="Park R.F."/>
            <person name="Dodds P.N."/>
            <person name="Hirsch C.D."/>
            <person name="Kianian S.F."/>
            <person name="Figueroa M."/>
        </authorList>
    </citation>
    <scope>NUCLEOTIDE SEQUENCE [LARGE SCALE GENOMIC DNA]</scope>
    <source>
        <strain evidence="1">12NC29</strain>
    </source>
</reference>
<dbReference type="OrthoDB" id="198652at2759"/>
<evidence type="ECO:0000313" key="2">
    <source>
        <dbReference type="Proteomes" id="UP000235388"/>
    </source>
</evidence>
<organism evidence="1 2">
    <name type="scientific">Puccinia coronata f. sp. avenae</name>
    <dbReference type="NCBI Taxonomy" id="200324"/>
    <lineage>
        <taxon>Eukaryota</taxon>
        <taxon>Fungi</taxon>
        <taxon>Dikarya</taxon>
        <taxon>Basidiomycota</taxon>
        <taxon>Pucciniomycotina</taxon>
        <taxon>Pucciniomycetes</taxon>
        <taxon>Pucciniales</taxon>
        <taxon>Pucciniaceae</taxon>
        <taxon>Puccinia</taxon>
    </lineage>
</organism>
<accession>A0A2N5SKU3</accession>
<dbReference type="AlphaFoldDB" id="A0A2N5SKU3"/>